<dbReference type="GO" id="GO:0006281">
    <property type="term" value="P:DNA repair"/>
    <property type="evidence" value="ECO:0007669"/>
    <property type="project" value="UniProtKB-UniRule"/>
</dbReference>
<evidence type="ECO:0000259" key="15">
    <source>
        <dbReference type="Pfam" id="PF01726"/>
    </source>
</evidence>
<dbReference type="Gene3D" id="2.10.109.10">
    <property type="entry name" value="Umud Fragment, subunit A"/>
    <property type="match status" value="1"/>
</dbReference>
<dbReference type="CDD" id="cd06529">
    <property type="entry name" value="S24_LexA-like"/>
    <property type="match status" value="1"/>
</dbReference>
<evidence type="ECO:0000256" key="8">
    <source>
        <dbReference type="ARBA" id="ARBA00023125"/>
    </source>
</evidence>
<proteinExistence type="inferred from homology"/>
<evidence type="ECO:0000256" key="3">
    <source>
        <dbReference type="ARBA" id="ARBA00022705"/>
    </source>
</evidence>
<evidence type="ECO:0000256" key="13">
    <source>
        <dbReference type="RuleBase" id="RU003991"/>
    </source>
</evidence>
<evidence type="ECO:0000256" key="4">
    <source>
        <dbReference type="ARBA" id="ARBA00022763"/>
    </source>
</evidence>
<dbReference type="InterPro" id="IPR006199">
    <property type="entry name" value="LexA_DNA-bd_dom"/>
</dbReference>
<keyword evidence="10 12" id="KW-0234">DNA repair</keyword>
<dbReference type="AlphaFoldDB" id="A0A432MQF0"/>
<evidence type="ECO:0000313" key="17">
    <source>
        <dbReference type="Proteomes" id="UP000280296"/>
    </source>
</evidence>
<dbReference type="InterPro" id="IPR050077">
    <property type="entry name" value="LexA_repressor"/>
</dbReference>
<dbReference type="GO" id="GO:0009432">
    <property type="term" value="P:SOS response"/>
    <property type="evidence" value="ECO:0007669"/>
    <property type="project" value="UniProtKB-UniRule"/>
</dbReference>
<feature type="active site" description="For autocatalytic cleavage activity" evidence="12">
    <location>
        <position position="127"/>
    </location>
</feature>
<dbReference type="OrthoDB" id="9802364at2"/>
<keyword evidence="8 12" id="KW-0238">DNA-binding</keyword>
<keyword evidence="11 12" id="KW-0742">SOS response</keyword>
<dbReference type="Gene3D" id="1.10.10.10">
    <property type="entry name" value="Winged helix-like DNA-binding domain superfamily/Winged helix DNA-binding domain"/>
    <property type="match status" value="1"/>
</dbReference>
<dbReference type="FunFam" id="1.10.10.10:FF:000009">
    <property type="entry name" value="LexA repressor"/>
    <property type="match status" value="1"/>
</dbReference>
<evidence type="ECO:0000256" key="1">
    <source>
        <dbReference type="ARBA" id="ARBA00007484"/>
    </source>
</evidence>
<feature type="domain" description="LexA repressor DNA-binding" evidence="15">
    <location>
        <begin position="6"/>
        <end position="68"/>
    </location>
</feature>
<comment type="function">
    <text evidence="12">Represses a number of genes involved in the response to DNA damage (SOS response), including recA and lexA. In the presence of single-stranded DNA, RecA interacts with LexA causing an autocatalytic cleavage which disrupts the DNA-binding part of LexA, leading to derepression of the SOS regulon and eventually DNA repair.</text>
</comment>
<dbReference type="HAMAP" id="MF_00015">
    <property type="entry name" value="LexA"/>
    <property type="match status" value="1"/>
</dbReference>
<comment type="subunit">
    <text evidence="12">Homodimer.</text>
</comment>
<dbReference type="PANTHER" id="PTHR33516:SF2">
    <property type="entry name" value="LEXA REPRESSOR-RELATED"/>
    <property type="match status" value="1"/>
</dbReference>
<dbReference type="EMBL" id="RYZH01000003">
    <property type="protein sequence ID" value="RUL89286.1"/>
    <property type="molecule type" value="Genomic_DNA"/>
</dbReference>
<keyword evidence="5 12" id="KW-0378">Hydrolase</keyword>
<dbReference type="RefSeq" id="WP_126723722.1">
    <property type="nucleotide sequence ID" value="NZ_RYZH01000003.1"/>
</dbReference>
<accession>A0A432MQF0</accession>
<dbReference type="InterPro" id="IPR039418">
    <property type="entry name" value="LexA-like"/>
</dbReference>
<dbReference type="PANTHER" id="PTHR33516">
    <property type="entry name" value="LEXA REPRESSOR"/>
    <property type="match status" value="1"/>
</dbReference>
<dbReference type="InterPro" id="IPR006200">
    <property type="entry name" value="LexA"/>
</dbReference>
<sequence length="205" mass="22862">MADLDSLTTRQREIYNFIRDKIHGRGYGPTVREIGEAFDIKSPNGVMCHLKALQKKGLISREPNMSRAIQLLQEPPTASKGGGGIRLLGRIAAGAPIEAIEQADEVLDFDDWEGDDDKFALRVSGDSMIEKHIDDGDFVIIKRAETAQNGDIVAVRDEDGEATLKIYYKEKNRIRLQPANRSMEPIFRTNVNILGVLVGVVRKCR</sequence>
<comment type="similarity">
    <text evidence="1 12 13">Belongs to the peptidase S24 family.</text>
</comment>
<comment type="catalytic activity">
    <reaction evidence="12">
        <text>Hydrolysis of Ala-|-Gly bond in repressor LexA.</text>
        <dbReference type="EC" id="3.4.21.88"/>
    </reaction>
</comment>
<keyword evidence="9 12" id="KW-0804">Transcription</keyword>
<evidence type="ECO:0000256" key="9">
    <source>
        <dbReference type="ARBA" id="ARBA00023163"/>
    </source>
</evidence>
<comment type="caution">
    <text evidence="16">The sequence shown here is derived from an EMBL/GenBank/DDBJ whole genome shotgun (WGS) entry which is preliminary data.</text>
</comment>
<dbReference type="GO" id="GO:0006260">
    <property type="term" value="P:DNA replication"/>
    <property type="evidence" value="ECO:0007669"/>
    <property type="project" value="UniProtKB-UniRule"/>
</dbReference>
<keyword evidence="4 12" id="KW-0227">DNA damage</keyword>
<feature type="site" description="Cleavage; by autolysis" evidence="12">
    <location>
        <begin position="93"/>
        <end position="94"/>
    </location>
</feature>
<dbReference type="InterPro" id="IPR036388">
    <property type="entry name" value="WH-like_DNA-bd_sf"/>
</dbReference>
<protein>
    <recommendedName>
        <fullName evidence="12">LexA repressor</fullName>
        <ecNumber evidence="12">3.4.21.88</ecNumber>
    </recommendedName>
</protein>
<evidence type="ECO:0000256" key="10">
    <source>
        <dbReference type="ARBA" id="ARBA00023204"/>
    </source>
</evidence>
<evidence type="ECO:0000259" key="14">
    <source>
        <dbReference type="Pfam" id="PF00717"/>
    </source>
</evidence>
<keyword evidence="17" id="KW-1185">Reference proteome</keyword>
<dbReference type="Proteomes" id="UP000280296">
    <property type="component" value="Unassembled WGS sequence"/>
</dbReference>
<evidence type="ECO:0000256" key="6">
    <source>
        <dbReference type="ARBA" id="ARBA00022813"/>
    </source>
</evidence>
<dbReference type="InterPro" id="IPR015927">
    <property type="entry name" value="Peptidase_S24_S26A/B/C"/>
</dbReference>
<evidence type="ECO:0000256" key="2">
    <source>
        <dbReference type="ARBA" id="ARBA00022491"/>
    </source>
</evidence>
<dbReference type="GO" id="GO:0045892">
    <property type="term" value="P:negative regulation of DNA-templated transcription"/>
    <property type="evidence" value="ECO:0007669"/>
    <property type="project" value="UniProtKB-UniRule"/>
</dbReference>
<dbReference type="SUPFAM" id="SSF51306">
    <property type="entry name" value="LexA/Signal peptidase"/>
    <property type="match status" value="1"/>
</dbReference>
<evidence type="ECO:0000256" key="11">
    <source>
        <dbReference type="ARBA" id="ARBA00023236"/>
    </source>
</evidence>
<name>A0A432MQF0_9BACT</name>
<gene>
    <name evidence="12 16" type="primary">lexA</name>
    <name evidence="16" type="ORF">TsocGM_02380</name>
</gene>
<dbReference type="PRINTS" id="PR00726">
    <property type="entry name" value="LEXASERPTASE"/>
</dbReference>
<feature type="DNA-binding region" description="H-T-H motif" evidence="12">
    <location>
        <begin position="31"/>
        <end position="51"/>
    </location>
</feature>
<feature type="domain" description="Peptidase S24/S26A/S26B/S26C" evidence="14">
    <location>
        <begin position="87"/>
        <end position="198"/>
    </location>
</feature>
<dbReference type="Pfam" id="PF00717">
    <property type="entry name" value="Peptidase_S24"/>
    <property type="match status" value="1"/>
</dbReference>
<dbReference type="NCBIfam" id="TIGR00498">
    <property type="entry name" value="lexA"/>
    <property type="match status" value="1"/>
</dbReference>
<dbReference type="GO" id="GO:0004252">
    <property type="term" value="F:serine-type endopeptidase activity"/>
    <property type="evidence" value="ECO:0007669"/>
    <property type="project" value="UniProtKB-UniRule"/>
</dbReference>
<evidence type="ECO:0000256" key="7">
    <source>
        <dbReference type="ARBA" id="ARBA00023015"/>
    </source>
</evidence>
<dbReference type="GO" id="GO:0006508">
    <property type="term" value="P:proteolysis"/>
    <property type="evidence" value="ECO:0007669"/>
    <property type="project" value="InterPro"/>
</dbReference>
<dbReference type="InterPro" id="IPR036286">
    <property type="entry name" value="LexA/Signal_pep-like_sf"/>
</dbReference>
<dbReference type="Pfam" id="PF01726">
    <property type="entry name" value="LexA_DNA_bind"/>
    <property type="match status" value="1"/>
</dbReference>
<dbReference type="EC" id="3.4.21.88" evidence="12"/>
<reference evidence="16 17" key="2">
    <citation type="submission" date="2019-01" db="EMBL/GenBank/DDBJ databases">
        <title>Tautonia sociabilis, a novel thermotolerant planctomycete of Isosphaeraceae family, isolated from a 4000 m deep subterranean habitat.</title>
        <authorList>
            <person name="Kovaleva O.L."/>
            <person name="Elcheninov A.G."/>
            <person name="Van Heerden E."/>
            <person name="Toshchakov S.V."/>
            <person name="Novikov A."/>
            <person name="Bonch-Osmolovskaya E.A."/>
            <person name="Kublanov I.V."/>
        </authorList>
    </citation>
    <scope>NUCLEOTIDE SEQUENCE [LARGE SCALE GENOMIC DNA]</scope>
    <source>
        <strain evidence="16 17">GM2012</strain>
    </source>
</reference>
<dbReference type="InterPro" id="IPR006197">
    <property type="entry name" value="Peptidase_S24_LexA"/>
</dbReference>
<keyword evidence="2 12" id="KW-0678">Repressor</keyword>
<keyword evidence="6 12" id="KW-0068">Autocatalytic cleavage</keyword>
<evidence type="ECO:0000256" key="5">
    <source>
        <dbReference type="ARBA" id="ARBA00022801"/>
    </source>
</evidence>
<keyword evidence="7 12" id="KW-0805">Transcription regulation</keyword>
<reference evidence="16 17" key="1">
    <citation type="submission" date="2018-12" db="EMBL/GenBank/DDBJ databases">
        <authorList>
            <person name="Toschakov S.V."/>
        </authorList>
    </citation>
    <scope>NUCLEOTIDE SEQUENCE [LARGE SCALE GENOMIC DNA]</scope>
    <source>
        <strain evidence="16 17">GM2012</strain>
    </source>
</reference>
<dbReference type="InterPro" id="IPR036390">
    <property type="entry name" value="WH_DNA-bd_sf"/>
</dbReference>
<feature type="active site" description="For autocatalytic cleavage activity" evidence="12">
    <location>
        <position position="165"/>
    </location>
</feature>
<evidence type="ECO:0000313" key="16">
    <source>
        <dbReference type="EMBL" id="RUL89286.1"/>
    </source>
</evidence>
<dbReference type="SUPFAM" id="SSF46785">
    <property type="entry name" value="Winged helix' DNA-binding domain"/>
    <property type="match status" value="1"/>
</dbReference>
<organism evidence="16 17">
    <name type="scientific">Tautonia sociabilis</name>
    <dbReference type="NCBI Taxonomy" id="2080755"/>
    <lineage>
        <taxon>Bacteria</taxon>
        <taxon>Pseudomonadati</taxon>
        <taxon>Planctomycetota</taxon>
        <taxon>Planctomycetia</taxon>
        <taxon>Isosphaerales</taxon>
        <taxon>Isosphaeraceae</taxon>
        <taxon>Tautonia</taxon>
    </lineage>
</organism>
<evidence type="ECO:0000256" key="12">
    <source>
        <dbReference type="HAMAP-Rule" id="MF_00015"/>
    </source>
</evidence>
<keyword evidence="3 12" id="KW-0235">DNA replication</keyword>
<dbReference type="GO" id="GO:0003677">
    <property type="term" value="F:DNA binding"/>
    <property type="evidence" value="ECO:0007669"/>
    <property type="project" value="UniProtKB-UniRule"/>
</dbReference>